<dbReference type="EMBL" id="JASPKY010000944">
    <property type="protein sequence ID" value="KAK9680017.1"/>
    <property type="molecule type" value="Genomic_DNA"/>
</dbReference>
<reference evidence="1 2" key="1">
    <citation type="journal article" date="2024" name="BMC Genomics">
        <title>De novo assembly and annotation of Popillia japonica's genome with initial clues to its potential as an invasive pest.</title>
        <authorList>
            <person name="Cucini C."/>
            <person name="Boschi S."/>
            <person name="Funari R."/>
            <person name="Cardaioli E."/>
            <person name="Iannotti N."/>
            <person name="Marturano G."/>
            <person name="Paoli F."/>
            <person name="Bruttini M."/>
            <person name="Carapelli A."/>
            <person name="Frati F."/>
            <person name="Nardi F."/>
        </authorList>
    </citation>
    <scope>NUCLEOTIDE SEQUENCE [LARGE SCALE GENOMIC DNA]</scope>
    <source>
        <strain evidence="1">DMR45628</strain>
    </source>
</reference>
<evidence type="ECO:0000313" key="1">
    <source>
        <dbReference type="EMBL" id="KAK9680017.1"/>
    </source>
</evidence>
<accession>A0AAW1HU37</accession>
<proteinExistence type="predicted"/>
<dbReference type="GO" id="GO:0003677">
    <property type="term" value="F:DNA binding"/>
    <property type="evidence" value="ECO:0007669"/>
    <property type="project" value="TreeGrafter"/>
</dbReference>
<comment type="caution">
    <text evidence="1">The sequence shown here is derived from an EMBL/GenBank/DDBJ whole genome shotgun (WGS) entry which is preliminary data.</text>
</comment>
<dbReference type="PANTHER" id="PTHR19303">
    <property type="entry name" value="TRANSPOSON"/>
    <property type="match status" value="1"/>
</dbReference>
<evidence type="ECO:0000313" key="2">
    <source>
        <dbReference type="Proteomes" id="UP001458880"/>
    </source>
</evidence>
<dbReference type="AlphaFoldDB" id="A0AAW1HU37"/>
<dbReference type="PANTHER" id="PTHR19303:SF73">
    <property type="entry name" value="PROTEIN PDC2"/>
    <property type="match status" value="1"/>
</dbReference>
<protein>
    <recommendedName>
        <fullName evidence="3">DDE-1 domain-containing protein</fullName>
    </recommendedName>
</protein>
<evidence type="ECO:0008006" key="3">
    <source>
        <dbReference type="Google" id="ProtNLM"/>
    </source>
</evidence>
<sequence>MDEPRNIFNADEFGLFFKLMPDKSYVFKGETCHGGKASKERLTVLACANSDGSEKLRLLVIEMEDPGSKRPLNVHDAIINIAAAWEAIKPETIQNWFKKAGLRNNEVDVALEEEELTILQGFPGYAIFDDNVAIRSIENLIEDVNNT</sequence>
<dbReference type="Proteomes" id="UP001458880">
    <property type="component" value="Unassembled WGS sequence"/>
</dbReference>
<dbReference type="InterPro" id="IPR050863">
    <property type="entry name" value="CenT-Element_Derived"/>
</dbReference>
<dbReference type="GO" id="GO:0005634">
    <property type="term" value="C:nucleus"/>
    <property type="evidence" value="ECO:0007669"/>
    <property type="project" value="TreeGrafter"/>
</dbReference>
<keyword evidence="2" id="KW-1185">Reference proteome</keyword>
<name>A0AAW1HU37_POPJA</name>
<organism evidence="1 2">
    <name type="scientific">Popillia japonica</name>
    <name type="common">Japanese beetle</name>
    <dbReference type="NCBI Taxonomy" id="7064"/>
    <lineage>
        <taxon>Eukaryota</taxon>
        <taxon>Metazoa</taxon>
        <taxon>Ecdysozoa</taxon>
        <taxon>Arthropoda</taxon>
        <taxon>Hexapoda</taxon>
        <taxon>Insecta</taxon>
        <taxon>Pterygota</taxon>
        <taxon>Neoptera</taxon>
        <taxon>Endopterygota</taxon>
        <taxon>Coleoptera</taxon>
        <taxon>Polyphaga</taxon>
        <taxon>Scarabaeiformia</taxon>
        <taxon>Scarabaeidae</taxon>
        <taxon>Rutelinae</taxon>
        <taxon>Popillia</taxon>
    </lineage>
</organism>
<gene>
    <name evidence="1" type="ORF">QE152_g39489</name>
</gene>